<evidence type="ECO:0000313" key="9">
    <source>
        <dbReference type="EMBL" id="MBB6344023.1"/>
    </source>
</evidence>
<reference evidence="9 10" key="1">
    <citation type="submission" date="2020-08" db="EMBL/GenBank/DDBJ databases">
        <title>Sequencing the genomes of 1000 actinobacteria strains.</title>
        <authorList>
            <person name="Klenk H.-P."/>
        </authorList>
    </citation>
    <scope>NUCLEOTIDE SEQUENCE [LARGE SCALE GENOMIC DNA]</scope>
    <source>
        <strain evidence="9 10">DSM 45913</strain>
    </source>
</reference>
<keyword evidence="5 9" id="KW-0378">Hydrolase</keyword>
<evidence type="ECO:0000313" key="10">
    <source>
        <dbReference type="Proteomes" id="UP000583800"/>
    </source>
</evidence>
<dbReference type="PROSITE" id="PS00761">
    <property type="entry name" value="SPASE_I_3"/>
    <property type="match status" value="1"/>
</dbReference>
<keyword evidence="10" id="KW-1185">Reference proteome</keyword>
<dbReference type="InterPro" id="IPR019758">
    <property type="entry name" value="Pept_S26A_signal_pept_1_CS"/>
</dbReference>
<dbReference type="GO" id="GO:0005886">
    <property type="term" value="C:plasma membrane"/>
    <property type="evidence" value="ECO:0007669"/>
    <property type="project" value="UniProtKB-SubCell"/>
</dbReference>
<dbReference type="EC" id="3.4.21.89" evidence="4"/>
<dbReference type="PRINTS" id="PR00727">
    <property type="entry name" value="LEADERPTASE"/>
</dbReference>
<dbReference type="GO" id="GO:0004252">
    <property type="term" value="F:serine-type endopeptidase activity"/>
    <property type="evidence" value="ECO:0007669"/>
    <property type="project" value="InterPro"/>
</dbReference>
<feature type="compositionally biased region" description="Basic and acidic residues" evidence="7">
    <location>
        <begin position="79"/>
        <end position="92"/>
    </location>
</feature>
<comment type="subcellular location">
    <subcellularLocation>
        <location evidence="2">Cell membrane</location>
        <topology evidence="2">Single-pass type II membrane protein</topology>
    </subcellularLocation>
</comment>
<comment type="catalytic activity">
    <reaction evidence="1">
        <text>Cleavage of hydrophobic, N-terminal signal or leader sequences from secreted and periplasmic proteins.</text>
        <dbReference type="EC" id="3.4.21.89"/>
    </reaction>
</comment>
<dbReference type="RefSeq" id="WP_185082212.1">
    <property type="nucleotide sequence ID" value="NZ_JACHJB010000001.1"/>
</dbReference>
<evidence type="ECO:0000256" key="4">
    <source>
        <dbReference type="ARBA" id="ARBA00013208"/>
    </source>
</evidence>
<gene>
    <name evidence="9" type="ORF">FHU36_000532</name>
</gene>
<sequence length="166" mass="18272">MKRRVWLVPAGGVLAAALSLWWVRRSYLVATVDGPSMQPALRPGDRLLVRRTGRVRAGQIVVVKITDPPAQDGLPPEVEPGREGEVPEKPDHPGWRLLVKRAVAVPGDPVPRQDFPALRDVPDRVVPRGALVVRGDNSASSWDSRDFGFVRGDELVGVMVRRMPAR</sequence>
<organism evidence="9 10">
    <name type="scientific">Nonomuraea muscovyensis</name>
    <dbReference type="NCBI Taxonomy" id="1124761"/>
    <lineage>
        <taxon>Bacteria</taxon>
        <taxon>Bacillati</taxon>
        <taxon>Actinomycetota</taxon>
        <taxon>Actinomycetes</taxon>
        <taxon>Streptosporangiales</taxon>
        <taxon>Streptosporangiaceae</taxon>
        <taxon>Nonomuraea</taxon>
    </lineage>
</organism>
<evidence type="ECO:0000256" key="1">
    <source>
        <dbReference type="ARBA" id="ARBA00000677"/>
    </source>
</evidence>
<name>A0A7X0BWS4_9ACTN</name>
<dbReference type="GO" id="GO:0006465">
    <property type="term" value="P:signal peptide processing"/>
    <property type="evidence" value="ECO:0007669"/>
    <property type="project" value="InterPro"/>
</dbReference>
<proteinExistence type="inferred from homology"/>
<comment type="similarity">
    <text evidence="3">Belongs to the peptidase S26 family.</text>
</comment>
<dbReference type="CDD" id="cd06530">
    <property type="entry name" value="S26_SPase_I"/>
    <property type="match status" value="1"/>
</dbReference>
<evidence type="ECO:0000256" key="3">
    <source>
        <dbReference type="ARBA" id="ARBA00009370"/>
    </source>
</evidence>
<dbReference type="EMBL" id="JACHJB010000001">
    <property type="protein sequence ID" value="MBB6344023.1"/>
    <property type="molecule type" value="Genomic_DNA"/>
</dbReference>
<accession>A0A7X0BWS4</accession>
<dbReference type="Pfam" id="PF10502">
    <property type="entry name" value="Peptidase_S26"/>
    <property type="match status" value="2"/>
</dbReference>
<evidence type="ECO:0000256" key="5">
    <source>
        <dbReference type="ARBA" id="ARBA00022801"/>
    </source>
</evidence>
<feature type="active site" evidence="6">
    <location>
        <position position="100"/>
    </location>
</feature>
<evidence type="ECO:0000259" key="8">
    <source>
        <dbReference type="Pfam" id="PF10502"/>
    </source>
</evidence>
<dbReference type="PANTHER" id="PTHR43390:SF1">
    <property type="entry name" value="CHLOROPLAST PROCESSING PEPTIDASE"/>
    <property type="match status" value="1"/>
</dbReference>
<protein>
    <recommendedName>
        <fullName evidence="4">signal peptidase I</fullName>
        <ecNumber evidence="4">3.4.21.89</ecNumber>
    </recommendedName>
</protein>
<feature type="domain" description="Peptidase S26" evidence="8">
    <location>
        <begin position="20"/>
        <end position="113"/>
    </location>
</feature>
<feature type="region of interest" description="Disordered" evidence="7">
    <location>
        <begin position="67"/>
        <end position="92"/>
    </location>
</feature>
<evidence type="ECO:0000256" key="6">
    <source>
        <dbReference type="PIRSR" id="PIRSR600223-1"/>
    </source>
</evidence>
<dbReference type="SUPFAM" id="SSF51306">
    <property type="entry name" value="LexA/Signal peptidase"/>
    <property type="match status" value="1"/>
</dbReference>
<dbReference type="PANTHER" id="PTHR43390">
    <property type="entry name" value="SIGNAL PEPTIDASE I"/>
    <property type="match status" value="1"/>
</dbReference>
<dbReference type="InterPro" id="IPR036286">
    <property type="entry name" value="LexA/Signal_pep-like_sf"/>
</dbReference>
<dbReference type="InterPro" id="IPR000223">
    <property type="entry name" value="Pept_S26A_signal_pept_1"/>
</dbReference>
<dbReference type="GO" id="GO:0009003">
    <property type="term" value="F:signal peptidase activity"/>
    <property type="evidence" value="ECO:0007669"/>
    <property type="project" value="UniProtKB-EC"/>
</dbReference>
<dbReference type="Proteomes" id="UP000583800">
    <property type="component" value="Unassembled WGS sequence"/>
</dbReference>
<dbReference type="Gene3D" id="2.10.109.10">
    <property type="entry name" value="Umud Fragment, subunit A"/>
    <property type="match status" value="1"/>
</dbReference>
<feature type="domain" description="Peptidase S26" evidence="8">
    <location>
        <begin position="123"/>
        <end position="160"/>
    </location>
</feature>
<evidence type="ECO:0000256" key="2">
    <source>
        <dbReference type="ARBA" id="ARBA00004401"/>
    </source>
</evidence>
<dbReference type="InterPro" id="IPR019533">
    <property type="entry name" value="Peptidase_S26"/>
</dbReference>
<dbReference type="AlphaFoldDB" id="A0A7X0BWS4"/>
<comment type="caution">
    <text evidence="9">The sequence shown here is derived from an EMBL/GenBank/DDBJ whole genome shotgun (WGS) entry which is preliminary data.</text>
</comment>
<evidence type="ECO:0000256" key="7">
    <source>
        <dbReference type="SAM" id="MobiDB-lite"/>
    </source>
</evidence>
<feature type="active site" evidence="6">
    <location>
        <position position="36"/>
    </location>
</feature>